<dbReference type="EMBL" id="VJMJ01000134">
    <property type="protein sequence ID" value="KAF0732390.1"/>
    <property type="molecule type" value="Genomic_DNA"/>
</dbReference>
<feature type="compositionally biased region" description="Basic and acidic residues" evidence="2">
    <location>
        <begin position="9"/>
        <end position="30"/>
    </location>
</feature>
<dbReference type="Proteomes" id="UP000481153">
    <property type="component" value="Unassembled WGS sequence"/>
</dbReference>
<evidence type="ECO:0000256" key="1">
    <source>
        <dbReference type="SAM" id="Coils"/>
    </source>
</evidence>
<dbReference type="AlphaFoldDB" id="A0A6G0WY10"/>
<comment type="caution">
    <text evidence="3">The sequence shown here is derived from an EMBL/GenBank/DDBJ whole genome shotgun (WGS) entry which is preliminary data.</text>
</comment>
<protein>
    <submittedName>
        <fullName evidence="3">Uncharacterized protein</fullName>
    </submittedName>
</protein>
<accession>A0A6G0WY10</accession>
<keyword evidence="4" id="KW-1185">Reference proteome</keyword>
<proteinExistence type="predicted"/>
<feature type="coiled-coil region" evidence="1">
    <location>
        <begin position="46"/>
        <end position="80"/>
    </location>
</feature>
<evidence type="ECO:0000313" key="3">
    <source>
        <dbReference type="EMBL" id="KAF0732390.1"/>
    </source>
</evidence>
<sequence length="390" mass="44348">MVHMQPIGRDLRADCERDVPEEMERSKGEDVASFDQVASVPQENRLKKANLSRQRQRQELEALRVTAAKLQAQLNVMKSHRASILANATPWKRLAMRMRAEKGNLLGLNEFYRARLQDHIAYIESLQIALAKRPCYSLPLDDELTNYSSSLPSLDRFQAIKAITSRQYQELESAFIAGGLIDCSRPFTHIEPRKYSSGLVVEAAVCAYSTISFPIVTQTAWSIATGSIFYPTRPIYVLEAFDNNVVYTHEPNEFFGMMRECRNVVERFIQPHRQAIVFRSILHDDKMPLNAGCIANQSRLASDGRRWKWRSVLQILRTIHDTDDATTIFDRSKFHSRGAPEVDGEISGVHTSSDQPISLKRTACLSFHHVWCSKSAGLTWCLLSLQTSQM</sequence>
<gene>
    <name evidence="3" type="ORF">Ae201684_010499</name>
</gene>
<keyword evidence="1" id="KW-0175">Coiled coil</keyword>
<evidence type="ECO:0000256" key="2">
    <source>
        <dbReference type="SAM" id="MobiDB-lite"/>
    </source>
</evidence>
<dbReference type="VEuPathDB" id="FungiDB:AeMF1_020705"/>
<evidence type="ECO:0000313" key="4">
    <source>
        <dbReference type="Proteomes" id="UP000481153"/>
    </source>
</evidence>
<reference evidence="3 4" key="1">
    <citation type="submission" date="2019-07" db="EMBL/GenBank/DDBJ databases">
        <title>Genomics analysis of Aphanomyces spp. identifies a new class of oomycete effector associated with host adaptation.</title>
        <authorList>
            <person name="Gaulin E."/>
        </authorList>
    </citation>
    <scope>NUCLEOTIDE SEQUENCE [LARGE SCALE GENOMIC DNA]</scope>
    <source>
        <strain evidence="3 4">ATCC 201684</strain>
    </source>
</reference>
<feature type="region of interest" description="Disordered" evidence="2">
    <location>
        <begin position="1"/>
        <end position="34"/>
    </location>
</feature>
<organism evidence="3 4">
    <name type="scientific">Aphanomyces euteiches</name>
    <dbReference type="NCBI Taxonomy" id="100861"/>
    <lineage>
        <taxon>Eukaryota</taxon>
        <taxon>Sar</taxon>
        <taxon>Stramenopiles</taxon>
        <taxon>Oomycota</taxon>
        <taxon>Saprolegniomycetes</taxon>
        <taxon>Saprolegniales</taxon>
        <taxon>Verrucalvaceae</taxon>
        <taxon>Aphanomyces</taxon>
    </lineage>
</organism>
<name>A0A6G0WY10_9STRA</name>